<evidence type="ECO:0000259" key="1">
    <source>
        <dbReference type="Pfam" id="PF00391"/>
    </source>
</evidence>
<reference evidence="3 4" key="1">
    <citation type="submission" date="2019-07" db="EMBL/GenBank/DDBJ databases">
        <title>Whole genome shotgun sequence of Pseudonocardia sulfidoxydans NBRC 16205.</title>
        <authorList>
            <person name="Hosoyama A."/>
            <person name="Uohara A."/>
            <person name="Ohji S."/>
            <person name="Ichikawa N."/>
        </authorList>
    </citation>
    <scope>NUCLEOTIDE SEQUENCE [LARGE SCALE GENOMIC DNA]</scope>
    <source>
        <strain evidence="3 4">NBRC 16205</strain>
    </source>
</reference>
<keyword evidence="3" id="KW-0670">Pyruvate</keyword>
<dbReference type="InterPro" id="IPR002192">
    <property type="entry name" value="PPDK_AMP/ATP-bd"/>
</dbReference>
<evidence type="ECO:0000313" key="4">
    <source>
        <dbReference type="Proteomes" id="UP000321685"/>
    </source>
</evidence>
<dbReference type="Gene3D" id="3.30.470.20">
    <property type="entry name" value="ATP-grasp fold, B domain"/>
    <property type="match status" value="1"/>
</dbReference>
<evidence type="ECO:0000313" key="3">
    <source>
        <dbReference type="EMBL" id="GEL26701.1"/>
    </source>
</evidence>
<dbReference type="InterPro" id="IPR008279">
    <property type="entry name" value="PEP-util_enz_mobile_dom"/>
</dbReference>
<accession>A0A511DPF7</accession>
<organism evidence="3 4">
    <name type="scientific">Pseudonocardia sulfidoxydans NBRC 16205</name>
    <dbReference type="NCBI Taxonomy" id="1223511"/>
    <lineage>
        <taxon>Bacteria</taxon>
        <taxon>Bacillati</taxon>
        <taxon>Actinomycetota</taxon>
        <taxon>Actinomycetes</taxon>
        <taxon>Pseudonocardiales</taxon>
        <taxon>Pseudonocardiaceae</taxon>
        <taxon>Pseudonocardia</taxon>
    </lineage>
</organism>
<dbReference type="SUPFAM" id="SSF56059">
    <property type="entry name" value="Glutathione synthetase ATP-binding domain-like"/>
    <property type="match status" value="1"/>
</dbReference>
<proteinExistence type="predicted"/>
<keyword evidence="4" id="KW-1185">Reference proteome</keyword>
<dbReference type="GO" id="GO:0016301">
    <property type="term" value="F:kinase activity"/>
    <property type="evidence" value="ECO:0007669"/>
    <property type="project" value="InterPro"/>
</dbReference>
<feature type="domain" description="Pyruvate phosphate dikinase AMP/ATP-binding" evidence="2">
    <location>
        <begin position="36"/>
        <end position="317"/>
    </location>
</feature>
<dbReference type="Pfam" id="PF00391">
    <property type="entry name" value="PEP-utilizers"/>
    <property type="match status" value="1"/>
</dbReference>
<dbReference type="PANTHER" id="PTHR43615:SF1">
    <property type="entry name" value="PPDK_N DOMAIN-CONTAINING PROTEIN"/>
    <property type="match status" value="1"/>
</dbReference>
<dbReference type="GO" id="GO:0005524">
    <property type="term" value="F:ATP binding"/>
    <property type="evidence" value="ECO:0007669"/>
    <property type="project" value="InterPro"/>
</dbReference>
<gene>
    <name evidence="3" type="ORF">PSU4_56550</name>
</gene>
<dbReference type="Gene3D" id="3.50.30.10">
    <property type="entry name" value="Phosphohistidine domain"/>
    <property type="match status" value="1"/>
</dbReference>
<protein>
    <submittedName>
        <fullName evidence="3">Phosphoenolpyruvate synthase</fullName>
    </submittedName>
</protein>
<dbReference type="InterPro" id="IPR051549">
    <property type="entry name" value="PEP_Utilizing_Enz"/>
</dbReference>
<comment type="caution">
    <text evidence="3">The sequence shown here is derived from an EMBL/GenBank/DDBJ whole genome shotgun (WGS) entry which is preliminary data.</text>
</comment>
<name>A0A511DPF7_9PSEU</name>
<dbReference type="Pfam" id="PF01326">
    <property type="entry name" value="PPDK_N"/>
    <property type="match status" value="1"/>
</dbReference>
<dbReference type="SUPFAM" id="SSF52009">
    <property type="entry name" value="Phosphohistidine domain"/>
    <property type="match status" value="1"/>
</dbReference>
<evidence type="ECO:0000259" key="2">
    <source>
        <dbReference type="Pfam" id="PF01326"/>
    </source>
</evidence>
<dbReference type="InterPro" id="IPR013815">
    <property type="entry name" value="ATP_grasp_subdomain_1"/>
</dbReference>
<feature type="domain" description="PEP-utilising enzyme mobile" evidence="1">
    <location>
        <begin position="824"/>
        <end position="894"/>
    </location>
</feature>
<dbReference type="InterPro" id="IPR036637">
    <property type="entry name" value="Phosphohistidine_dom_sf"/>
</dbReference>
<dbReference type="AlphaFoldDB" id="A0A511DPF7"/>
<dbReference type="Proteomes" id="UP000321685">
    <property type="component" value="Unassembled WGS sequence"/>
</dbReference>
<dbReference type="PANTHER" id="PTHR43615">
    <property type="entry name" value="PHOSPHOENOLPYRUVATE SYNTHASE-RELATED"/>
    <property type="match status" value="1"/>
</dbReference>
<dbReference type="Gene3D" id="3.30.1490.20">
    <property type="entry name" value="ATP-grasp fold, A domain"/>
    <property type="match status" value="1"/>
</dbReference>
<dbReference type="EMBL" id="BJVJ01000106">
    <property type="protein sequence ID" value="GEL26701.1"/>
    <property type="molecule type" value="Genomic_DNA"/>
</dbReference>
<sequence length="900" mass="92487">MSCRRYRPVMTDAAVTAPTGTLVVGLAGLRRGSLAIAGGKAANLGELVAAGLPVPDGFCVTTAAYALAADAAGIPAALGAGEDPAALRTRLQDTPVPAEVADAVRAAYRALGAGPVAVRSSATAEDLPDSSFAGQQDTYLNVVGTDEVVGAVRRCWASLWTDRAVSYRETAGIDPSTVRLAVVVQRMVDAVAAGVLFTADPLTGNRGHAVLDAAPGLGESVVSGAVDPDHVVADHDGRVLDHRVGDGGVAVRAVAGGGTVTEDHVGRRGRCLTDVQVAEIVALGLRAAAHFGAPQDVEWAVAADGTVALTQSRPVTTLFPLVEPAEPGHVYLCISLAQGLVRPMTPLGVSAARVIGATAVGAMTGRPPTDPRRGPRGFAVAAGRPFVDVTTPLRSAPGRAALPRVLDVMEARSAVVLRALLAGQLGDQHVLHGPVRRRSWLPFLRGVGRIAVRFRVPVRLVGALVSPRYALRHVERVRAGIAPLCVVAPDLPTDVRLRRAAEIVAAVFPVLPTTAPVAGGGFVALGAARLLAGSDLPAADVHEVLRSLPHNVTTEMDLRLWALAARLRTDPASAAALAGRAPADLAAAFHAGSLPPALQAGLAGFLRDHGHRAAAEIDLGVARWSDDPAPVLAVLAGYLRLPVDERPDLAPDAQFARGARAADETVAAVVDRVRARSRLRAVLVRAALGRARALAGLREEHKDLLVRVLAAARANLLLVGADLARRGLVESAGDVVLLDLAEIGAAVAGADQRVLVARRRDEHERELRRRHVPRIVLADGTEPEAAAPPVEAAGDGALTGSAASAGVVEGPVRVVLDPADAAVAPGEVLVVPSTDPGWTPLFLTAGALVMEMGGSNSHGAVVAREYGIPAVVGVAAATTRLRTGQVVRVDGAAGTVVPLD</sequence>